<keyword evidence="3" id="KW-1185">Reference proteome</keyword>
<feature type="compositionally biased region" description="Basic and acidic residues" evidence="1">
    <location>
        <begin position="359"/>
        <end position="379"/>
    </location>
</feature>
<accession>A0ABR0JHH0</accession>
<organism evidence="2 3">
    <name type="scientific">Exophiala sideris</name>
    <dbReference type="NCBI Taxonomy" id="1016849"/>
    <lineage>
        <taxon>Eukaryota</taxon>
        <taxon>Fungi</taxon>
        <taxon>Dikarya</taxon>
        <taxon>Ascomycota</taxon>
        <taxon>Pezizomycotina</taxon>
        <taxon>Eurotiomycetes</taxon>
        <taxon>Chaetothyriomycetidae</taxon>
        <taxon>Chaetothyriales</taxon>
        <taxon>Herpotrichiellaceae</taxon>
        <taxon>Exophiala</taxon>
    </lineage>
</organism>
<feature type="region of interest" description="Disordered" evidence="1">
    <location>
        <begin position="359"/>
        <end position="390"/>
    </location>
</feature>
<evidence type="ECO:0000313" key="3">
    <source>
        <dbReference type="Proteomes" id="UP001345691"/>
    </source>
</evidence>
<feature type="compositionally biased region" description="Acidic residues" evidence="1">
    <location>
        <begin position="290"/>
        <end position="327"/>
    </location>
</feature>
<feature type="region of interest" description="Disordered" evidence="1">
    <location>
        <begin position="245"/>
        <end position="274"/>
    </location>
</feature>
<name>A0ABR0JHH0_9EURO</name>
<feature type="compositionally biased region" description="Polar residues" evidence="1">
    <location>
        <begin position="404"/>
        <end position="420"/>
    </location>
</feature>
<reference evidence="2 3" key="1">
    <citation type="submission" date="2023-08" db="EMBL/GenBank/DDBJ databases">
        <title>Black Yeasts Isolated from many extreme environments.</title>
        <authorList>
            <person name="Coleine C."/>
            <person name="Stajich J.E."/>
            <person name="Selbmann L."/>
        </authorList>
    </citation>
    <scope>NUCLEOTIDE SEQUENCE [LARGE SCALE GENOMIC DNA]</scope>
    <source>
        <strain evidence="2 3">CCFEE 6328</strain>
    </source>
</reference>
<feature type="region of interest" description="Disordered" evidence="1">
    <location>
        <begin position="289"/>
        <end position="335"/>
    </location>
</feature>
<comment type="caution">
    <text evidence="2">The sequence shown here is derived from an EMBL/GenBank/DDBJ whole genome shotgun (WGS) entry which is preliminary data.</text>
</comment>
<evidence type="ECO:0000256" key="1">
    <source>
        <dbReference type="SAM" id="MobiDB-lite"/>
    </source>
</evidence>
<feature type="compositionally biased region" description="Basic residues" evidence="1">
    <location>
        <begin position="83"/>
        <end position="95"/>
    </location>
</feature>
<evidence type="ECO:0000313" key="2">
    <source>
        <dbReference type="EMBL" id="KAK5063859.1"/>
    </source>
</evidence>
<dbReference type="EMBL" id="JAVRRF010000006">
    <property type="protein sequence ID" value="KAK5063859.1"/>
    <property type="molecule type" value="Genomic_DNA"/>
</dbReference>
<feature type="region of interest" description="Disordered" evidence="1">
    <location>
        <begin position="1"/>
        <end position="102"/>
    </location>
</feature>
<gene>
    <name evidence="2" type="ORF">LTR69_003625</name>
</gene>
<protein>
    <submittedName>
        <fullName evidence="2">Uncharacterized protein</fullName>
    </submittedName>
</protein>
<feature type="region of interest" description="Disordered" evidence="1">
    <location>
        <begin position="404"/>
        <end position="431"/>
    </location>
</feature>
<feature type="compositionally biased region" description="Acidic residues" evidence="1">
    <location>
        <begin position="252"/>
        <end position="271"/>
    </location>
</feature>
<proteinExistence type="predicted"/>
<sequence length="539" mass="60746">MGNDLSIEGSPPLNTSNYELPSHKNPSVVPQGLTFGDTLDRTASEPTMPGYRLPLSKQQRDAWQEQEPIAYREWKNQQNKKTASSRRRPRRKPARHIHDPPAADRRVMGTNVEHDMARPLTVKRDVAEAGIDAQAPTAVLSGMIQILRDDELVDEEKQQQLEEALEAASQMGRQPLKELQNSQQPRAIVDRTSTTLIARPCVKNSTIYFKAPIKMQNVLNRRASLDDKSDKANVDQRLPALFNVLRDHVRDEDDEVEQDDGEEEEEEEGDDFGQILIDRLQETLDKSVEMDEDEGYNDNENELEQNEVGENDDDDEVDDDHQVEEQVEGWTNEQGEQTLVRAHDSLAALAQVANDEGHDVAFKDVPMEKRPKDDADLPKNRSTGSSKRQKTLVYGEQANLTEMLSTQKTTAPPSSTLARSRSTKAALPKGDWPHLRSAKTFSGFSLVEQTQTLRDWMSDIEGYVESIQAGAIPAAKVLAFFQRVNFHLNSVTETLDDIALGNERLTAHHAIVQEEMRKADLEKREMGELLGRFTLPSVE</sequence>
<dbReference type="Proteomes" id="UP001345691">
    <property type="component" value="Unassembled WGS sequence"/>
</dbReference>